<keyword evidence="1" id="KW-0560">Oxidoreductase</keyword>
<dbReference type="PANTHER" id="PTHR13847:SF201">
    <property type="entry name" value="PUTATIBE OXIDOREDUCTASE"/>
    <property type="match status" value="1"/>
</dbReference>
<dbReference type="PATRIC" id="fig|883078.3.peg.983"/>
<dbReference type="Gene3D" id="3.50.50.60">
    <property type="entry name" value="FAD/NAD(P)-binding domain"/>
    <property type="match status" value="1"/>
</dbReference>
<dbReference type="InterPro" id="IPR036188">
    <property type="entry name" value="FAD/NAD-bd_sf"/>
</dbReference>
<gene>
    <name evidence="3" type="ORF">HMPREF9695_00952</name>
</gene>
<dbReference type="AlphaFoldDB" id="K8PQR1"/>
<reference evidence="3 4" key="1">
    <citation type="submission" date="2012-04" db="EMBL/GenBank/DDBJ databases">
        <title>The Genome Sequence of Afipia broomeae ATCC 49717.</title>
        <authorList>
            <consortium name="The Broad Institute Genome Sequencing Platform"/>
            <person name="Earl A."/>
            <person name="Ward D."/>
            <person name="Feldgarden M."/>
            <person name="Gevers D."/>
            <person name="Huys G."/>
            <person name="Walker B."/>
            <person name="Young S.K."/>
            <person name="Zeng Q."/>
            <person name="Gargeya S."/>
            <person name="Fitzgerald M."/>
            <person name="Haas B."/>
            <person name="Abouelleil A."/>
            <person name="Alvarado L."/>
            <person name="Arachchi H.M."/>
            <person name="Berlin A."/>
            <person name="Chapman S.B."/>
            <person name="Goldberg J."/>
            <person name="Griggs A."/>
            <person name="Gujja S."/>
            <person name="Hansen M."/>
            <person name="Howarth C."/>
            <person name="Imamovic A."/>
            <person name="Larimer J."/>
            <person name="McCowen C."/>
            <person name="Montmayeur A."/>
            <person name="Murphy C."/>
            <person name="Neiman D."/>
            <person name="Pearson M."/>
            <person name="Priest M."/>
            <person name="Roberts A."/>
            <person name="Saif S."/>
            <person name="Shea T."/>
            <person name="Sisk P."/>
            <person name="Sykes S."/>
            <person name="Wortman J."/>
            <person name="Nusbaum C."/>
            <person name="Birren B."/>
        </authorList>
    </citation>
    <scope>NUCLEOTIDE SEQUENCE [LARGE SCALE GENOMIC DNA]</scope>
    <source>
        <strain evidence="3 4">ATCC 49717</strain>
    </source>
</reference>
<sequence>MRPGRSSVDQDFRCEILVVGAGVTGSLVAEHLAAEGHDVCVIDRQRPGFGSTAASTAMLLWEIDRSLNDLTAMYGFDRAASIYRRSFGAVSGLAELVNTRGLACGMRHKRSLYLAAGNMGARELKAEHDLRMRAGLPGEYLDHLTLLEEFGLYREAALHSIGSADADPLLLCQALLAAAAMQGVRIFDASAENYDNSGQAVIVELDNGHIIEAKQVVLATGYVIPDFVSSSLHKISSSWAIATPPQPAGGLWRDGALIWEASENYSYARTTTDNRILMGGEDDDQVIEPEARDRLMPAKSEALLHRLNGLWSHAEPVAEFVWSGAFGTTTDGLPLIGRVPGHPRIHAAYGYGGNGITYSYLASRIIAASIAGNYQPWFDDFAIDRDAPKATP</sequence>
<dbReference type="Pfam" id="PF01266">
    <property type="entry name" value="DAO"/>
    <property type="match status" value="1"/>
</dbReference>
<dbReference type="Proteomes" id="UP000001096">
    <property type="component" value="Unassembled WGS sequence"/>
</dbReference>
<dbReference type="EMBL" id="AGWX01000001">
    <property type="protein sequence ID" value="EKS41860.1"/>
    <property type="molecule type" value="Genomic_DNA"/>
</dbReference>
<comment type="caution">
    <text evidence="3">The sequence shown here is derived from an EMBL/GenBank/DDBJ whole genome shotgun (WGS) entry which is preliminary data.</text>
</comment>
<dbReference type="eggNOG" id="COG0665">
    <property type="taxonomic scope" value="Bacteria"/>
</dbReference>
<feature type="domain" description="FAD dependent oxidoreductase" evidence="2">
    <location>
        <begin position="16"/>
        <end position="368"/>
    </location>
</feature>
<dbReference type="InterPro" id="IPR006076">
    <property type="entry name" value="FAD-dep_OxRdtase"/>
</dbReference>
<dbReference type="SUPFAM" id="SSF51905">
    <property type="entry name" value="FAD/NAD(P)-binding domain"/>
    <property type="match status" value="1"/>
</dbReference>
<dbReference type="PANTHER" id="PTHR13847">
    <property type="entry name" value="SARCOSINE DEHYDROGENASE-RELATED"/>
    <property type="match status" value="1"/>
</dbReference>
<protein>
    <recommendedName>
        <fullName evidence="2">FAD dependent oxidoreductase domain-containing protein</fullName>
    </recommendedName>
</protein>
<proteinExistence type="predicted"/>
<dbReference type="GO" id="GO:0005737">
    <property type="term" value="C:cytoplasm"/>
    <property type="evidence" value="ECO:0007669"/>
    <property type="project" value="TreeGrafter"/>
</dbReference>
<dbReference type="HOGENOM" id="CLU_007884_3_1_5"/>
<evidence type="ECO:0000259" key="2">
    <source>
        <dbReference type="Pfam" id="PF01266"/>
    </source>
</evidence>
<evidence type="ECO:0000313" key="4">
    <source>
        <dbReference type="Proteomes" id="UP000001096"/>
    </source>
</evidence>
<evidence type="ECO:0000313" key="3">
    <source>
        <dbReference type="EMBL" id="EKS41860.1"/>
    </source>
</evidence>
<dbReference type="GO" id="GO:0016491">
    <property type="term" value="F:oxidoreductase activity"/>
    <property type="evidence" value="ECO:0007669"/>
    <property type="project" value="UniProtKB-KW"/>
</dbReference>
<name>K8PQR1_9BRAD</name>
<organism evidence="3 4">
    <name type="scientific">Afipia broomeae ATCC 49717</name>
    <dbReference type="NCBI Taxonomy" id="883078"/>
    <lineage>
        <taxon>Bacteria</taxon>
        <taxon>Pseudomonadati</taxon>
        <taxon>Pseudomonadota</taxon>
        <taxon>Alphaproteobacteria</taxon>
        <taxon>Hyphomicrobiales</taxon>
        <taxon>Nitrobacteraceae</taxon>
        <taxon>Afipia</taxon>
    </lineage>
</organism>
<dbReference type="Gene3D" id="3.30.9.10">
    <property type="entry name" value="D-Amino Acid Oxidase, subunit A, domain 2"/>
    <property type="match status" value="1"/>
</dbReference>
<accession>K8PQR1</accession>
<evidence type="ECO:0000256" key="1">
    <source>
        <dbReference type="ARBA" id="ARBA00023002"/>
    </source>
</evidence>
<keyword evidence="4" id="KW-1185">Reference proteome</keyword>